<dbReference type="GO" id="GO:0005975">
    <property type="term" value="P:carbohydrate metabolic process"/>
    <property type="evidence" value="ECO:0007669"/>
    <property type="project" value="InterPro"/>
</dbReference>
<evidence type="ECO:0000259" key="5">
    <source>
        <dbReference type="PROSITE" id="PS51677"/>
    </source>
</evidence>
<dbReference type="InterPro" id="IPR011330">
    <property type="entry name" value="Glyco_hydro/deAcase_b/a-brl"/>
</dbReference>
<accession>A0A1C3UKC9</accession>
<comment type="function">
    <text evidence="1">Is involved in generating a small heat-stable compound (Nod), an acylated oligomer of N-acetylglucosamine, that stimulates mitosis in various plant protoplasts.</text>
</comment>
<dbReference type="GO" id="GO:0016810">
    <property type="term" value="F:hydrolase activity, acting on carbon-nitrogen (but not peptide) bonds"/>
    <property type="evidence" value="ECO:0007669"/>
    <property type="project" value="InterPro"/>
</dbReference>
<evidence type="ECO:0000313" key="6">
    <source>
        <dbReference type="EMBL" id="SCB15908.1"/>
    </source>
</evidence>
<evidence type="ECO:0000256" key="2">
    <source>
        <dbReference type="ARBA" id="ARBA00010973"/>
    </source>
</evidence>
<dbReference type="InterPro" id="IPR002509">
    <property type="entry name" value="NODB_dom"/>
</dbReference>
<dbReference type="Gene3D" id="3.20.20.370">
    <property type="entry name" value="Glycoside hydrolase/deacetylase"/>
    <property type="match status" value="1"/>
</dbReference>
<dbReference type="Proteomes" id="UP000199101">
    <property type="component" value="Unassembled WGS sequence"/>
</dbReference>
<dbReference type="OrthoDB" id="9784220at2"/>
<reference evidence="7" key="1">
    <citation type="submission" date="2016-08" db="EMBL/GenBank/DDBJ databases">
        <authorList>
            <person name="Varghese N."/>
            <person name="Submissions Spin"/>
        </authorList>
    </citation>
    <scope>NUCLEOTIDE SEQUENCE [LARGE SCALE GENOMIC DNA]</scope>
    <source>
        <strain evidence="7">HAMBI 2975</strain>
    </source>
</reference>
<evidence type="ECO:0000256" key="1">
    <source>
        <dbReference type="ARBA" id="ARBA00003236"/>
    </source>
</evidence>
<dbReference type="EMBL" id="FMAG01000001">
    <property type="protein sequence ID" value="SCB15908.1"/>
    <property type="molecule type" value="Genomic_DNA"/>
</dbReference>
<gene>
    <name evidence="6" type="ORF">GA0061103_2362</name>
</gene>
<evidence type="ECO:0000256" key="4">
    <source>
        <dbReference type="ARBA" id="ARBA00032976"/>
    </source>
</evidence>
<dbReference type="STRING" id="410764.GA0061103_2362"/>
<feature type="domain" description="NodB homology" evidence="5">
    <location>
        <begin position="51"/>
        <end position="269"/>
    </location>
</feature>
<dbReference type="PANTHER" id="PTHR47561:SF1">
    <property type="entry name" value="POLYSACCHARIDE DEACETYLASE FAMILY PROTEIN (AFU_ORTHOLOGUE AFUA_6G05030)"/>
    <property type="match status" value="1"/>
</dbReference>
<organism evidence="6 7">
    <name type="scientific">Rhizobium multihospitium</name>
    <dbReference type="NCBI Taxonomy" id="410764"/>
    <lineage>
        <taxon>Bacteria</taxon>
        <taxon>Pseudomonadati</taxon>
        <taxon>Pseudomonadota</taxon>
        <taxon>Alphaproteobacteria</taxon>
        <taxon>Hyphomicrobiales</taxon>
        <taxon>Rhizobiaceae</taxon>
        <taxon>Rhizobium/Agrobacterium group</taxon>
        <taxon>Rhizobium</taxon>
    </lineage>
</organism>
<name>A0A1C3UKC9_9HYPH</name>
<dbReference type="Pfam" id="PF01522">
    <property type="entry name" value="Polysacc_deac_1"/>
    <property type="match status" value="1"/>
</dbReference>
<evidence type="ECO:0000256" key="3">
    <source>
        <dbReference type="ARBA" id="ARBA00020071"/>
    </source>
</evidence>
<protein>
    <recommendedName>
        <fullName evidence="3">Chitooligosaccharide deacetylase</fullName>
    </recommendedName>
    <alternativeName>
        <fullName evidence="4">Nodulation protein B</fullName>
    </alternativeName>
</protein>
<dbReference type="PANTHER" id="PTHR47561">
    <property type="entry name" value="POLYSACCHARIDE DEACETYLASE FAMILY PROTEIN (AFU_ORTHOLOGUE AFUA_6G05030)"/>
    <property type="match status" value="1"/>
</dbReference>
<dbReference type="InterPro" id="IPR037950">
    <property type="entry name" value="PgdA-like"/>
</dbReference>
<sequence length="306" mass="33903">MVEDPARTAKGFSPFPAYEWPDGKQSAVLLSVDVDATAPFLWEHRDGVPDRLARLEIRRFGLRSGLGRLLDLFDRYRVKASFYVPAVVAEFDPELLPALLAAGHEIGLHGYFHELVRDIREDEFGAALDASLELFVRQTGKAPTGFRSPAWEMTPHMLAEIKARGLAYDSSLMGFDHPYEIDGLVEIPVQWALDDAIFYKFEGSGNERWAPVSGSAVLEDWLAEWRALHRFGGLFTLTVHDWISGRAQRIAMLEKLLEAMTAEPGTWIATAVEIAAHHASSANSGRFSVASAIPTAIGARRFGARP</sequence>
<dbReference type="AlphaFoldDB" id="A0A1C3UKC9"/>
<proteinExistence type="inferred from homology"/>
<keyword evidence="7" id="KW-1185">Reference proteome</keyword>
<dbReference type="PROSITE" id="PS51677">
    <property type="entry name" value="NODB"/>
    <property type="match status" value="1"/>
</dbReference>
<dbReference type="SUPFAM" id="SSF88713">
    <property type="entry name" value="Glycoside hydrolase/deacetylase"/>
    <property type="match status" value="1"/>
</dbReference>
<dbReference type="CDD" id="cd10938">
    <property type="entry name" value="CE4_HpPgdA_like"/>
    <property type="match status" value="1"/>
</dbReference>
<comment type="similarity">
    <text evidence="2">Belongs to the polysaccharide deacetylase family.</text>
</comment>
<dbReference type="RefSeq" id="WP_092708304.1">
    <property type="nucleotide sequence ID" value="NZ_FMAG01000001.1"/>
</dbReference>
<evidence type="ECO:0000313" key="7">
    <source>
        <dbReference type="Proteomes" id="UP000199101"/>
    </source>
</evidence>